<feature type="non-terminal residue" evidence="1">
    <location>
        <position position="1"/>
    </location>
</feature>
<accession>A0ACA9SDJ6</accession>
<gene>
    <name evidence="1" type="ORF">RPERSI_LOCUS28814</name>
</gene>
<organism evidence="1 2">
    <name type="scientific">Racocetra persica</name>
    <dbReference type="NCBI Taxonomy" id="160502"/>
    <lineage>
        <taxon>Eukaryota</taxon>
        <taxon>Fungi</taxon>
        <taxon>Fungi incertae sedis</taxon>
        <taxon>Mucoromycota</taxon>
        <taxon>Glomeromycotina</taxon>
        <taxon>Glomeromycetes</taxon>
        <taxon>Diversisporales</taxon>
        <taxon>Gigasporaceae</taxon>
        <taxon>Racocetra</taxon>
    </lineage>
</organism>
<keyword evidence="2" id="KW-1185">Reference proteome</keyword>
<dbReference type="EMBL" id="CAJVQC010106398">
    <property type="protein sequence ID" value="CAG8833402.1"/>
    <property type="molecule type" value="Genomic_DNA"/>
</dbReference>
<protein>
    <submittedName>
        <fullName evidence="1">2034_t:CDS:1</fullName>
    </submittedName>
</protein>
<comment type="caution">
    <text evidence="1">The sequence shown here is derived from an EMBL/GenBank/DDBJ whole genome shotgun (WGS) entry which is preliminary data.</text>
</comment>
<proteinExistence type="predicted"/>
<dbReference type="Proteomes" id="UP000789920">
    <property type="component" value="Unassembled WGS sequence"/>
</dbReference>
<evidence type="ECO:0000313" key="1">
    <source>
        <dbReference type="EMBL" id="CAG8833402.1"/>
    </source>
</evidence>
<name>A0ACA9SDJ6_9GLOM</name>
<evidence type="ECO:0000313" key="2">
    <source>
        <dbReference type="Proteomes" id="UP000789920"/>
    </source>
</evidence>
<reference evidence="1" key="1">
    <citation type="submission" date="2021-06" db="EMBL/GenBank/DDBJ databases">
        <authorList>
            <person name="Kallberg Y."/>
            <person name="Tangrot J."/>
            <person name="Rosling A."/>
        </authorList>
    </citation>
    <scope>NUCLEOTIDE SEQUENCE</scope>
    <source>
        <strain evidence="1">MA461A</strain>
    </source>
</reference>
<sequence>STNKRKRENVVRENAWSTETKLSRQARKRKNKKLRRDQKQAEMLHELDVDIPLLIDDIVFDPSRHQIQSAT</sequence>